<proteinExistence type="predicted"/>
<sequence length="389" mass="42632">MKNFEFRPGQLVRIVAALTADELSRRFGRYTETLTLSKWGEETALGTGGVAATAEQIEACGARMAQFFGHEAEELGVTAKDTFGSIAERLAGLIRDELTDFRFHPATPAGFVDTRHNADDIFQDAGAVASLMQGRRRVVSLVSPHSLMGLVSTVMAPNLLGFEVIDARHLGPDELSSTVSFGDIVIATPTLWRYLADTLPGLANNVMGMTFGERFGPDLAARLRSRGIGAMRELYGSTESGVIGWRDSPPDPFVLFGHWTREGDKVIRKRSNGLSHAMLPMDNLEWQEKNTFELGGRRDGAVQIGAINVFPNAIAAIIEEHEDVVSCSVRVSQRPGALDRLIADITLKEGSTSDQGMAWSIDEICRKRLRPPERPRIYSFFIEKQGGPA</sequence>
<dbReference type="Proteomes" id="UP000264589">
    <property type="component" value="Unassembled WGS sequence"/>
</dbReference>
<dbReference type="OrthoDB" id="9787658at2"/>
<evidence type="ECO:0000313" key="2">
    <source>
        <dbReference type="Proteomes" id="UP000264589"/>
    </source>
</evidence>
<reference evidence="1 2" key="1">
    <citation type="submission" date="2018-08" db="EMBL/GenBank/DDBJ databases">
        <title>Parvularcula sp. SM1705, isolated from surface water of the South Sea China.</title>
        <authorList>
            <person name="Sun L."/>
        </authorList>
    </citation>
    <scope>NUCLEOTIDE SEQUENCE [LARGE SCALE GENOMIC DNA]</scope>
    <source>
        <strain evidence="1 2">SM1705</strain>
    </source>
</reference>
<dbReference type="Gene3D" id="3.30.300.30">
    <property type="match status" value="1"/>
</dbReference>
<dbReference type="EMBL" id="QUQO01000001">
    <property type="protein sequence ID" value="RFB05773.1"/>
    <property type="molecule type" value="Genomic_DNA"/>
</dbReference>
<comment type="caution">
    <text evidence="1">The sequence shown here is derived from an EMBL/GenBank/DDBJ whole genome shotgun (WGS) entry which is preliminary data.</text>
</comment>
<accession>A0A371RJZ7</accession>
<gene>
    <name evidence="1" type="ORF">DX908_11140</name>
</gene>
<organism evidence="1 2">
    <name type="scientific">Parvularcula marina</name>
    <dbReference type="NCBI Taxonomy" id="2292771"/>
    <lineage>
        <taxon>Bacteria</taxon>
        <taxon>Pseudomonadati</taxon>
        <taxon>Pseudomonadota</taxon>
        <taxon>Alphaproteobacteria</taxon>
        <taxon>Parvularculales</taxon>
        <taxon>Parvularculaceae</taxon>
        <taxon>Parvularcula</taxon>
    </lineage>
</organism>
<keyword evidence="2" id="KW-1185">Reference proteome</keyword>
<dbReference type="InParanoid" id="A0A371RJZ7"/>
<evidence type="ECO:0000313" key="1">
    <source>
        <dbReference type="EMBL" id="RFB05773.1"/>
    </source>
</evidence>
<protein>
    <submittedName>
        <fullName evidence="1">Uncharacterized protein</fullName>
    </submittedName>
</protein>
<dbReference type="AlphaFoldDB" id="A0A371RJZ7"/>
<dbReference type="SUPFAM" id="SSF56801">
    <property type="entry name" value="Acetyl-CoA synthetase-like"/>
    <property type="match status" value="1"/>
</dbReference>
<name>A0A371RJZ7_9PROT</name>
<dbReference type="InterPro" id="IPR045851">
    <property type="entry name" value="AMP-bd_C_sf"/>
</dbReference>
<dbReference type="RefSeq" id="WP_116392406.1">
    <property type="nucleotide sequence ID" value="NZ_QUQO01000001.1"/>
</dbReference>
<dbReference type="Gene3D" id="3.40.50.12780">
    <property type="entry name" value="N-terminal domain of ligase-like"/>
    <property type="match status" value="1"/>
</dbReference>
<dbReference type="InterPro" id="IPR042099">
    <property type="entry name" value="ANL_N_sf"/>
</dbReference>